<keyword evidence="4" id="KW-1185">Reference proteome</keyword>
<evidence type="ECO:0000259" key="2">
    <source>
        <dbReference type="SMART" id="SM00903"/>
    </source>
</evidence>
<dbReference type="GO" id="GO:0010181">
    <property type="term" value="F:FMN binding"/>
    <property type="evidence" value="ECO:0007669"/>
    <property type="project" value="InterPro"/>
</dbReference>
<dbReference type="Proteomes" id="UP000194221">
    <property type="component" value="Unassembled WGS sequence"/>
</dbReference>
<dbReference type="STRING" id="1635173.WH52_10950"/>
<dbReference type="SMART" id="SM00903">
    <property type="entry name" value="Flavin_Reduct"/>
    <property type="match status" value="1"/>
</dbReference>
<gene>
    <name evidence="3" type="ORF">WH52_10950</name>
</gene>
<dbReference type="InterPro" id="IPR012349">
    <property type="entry name" value="Split_barrel_FMN-bd"/>
</dbReference>
<dbReference type="GO" id="GO:0042602">
    <property type="term" value="F:riboflavin reductase (NADPH) activity"/>
    <property type="evidence" value="ECO:0007669"/>
    <property type="project" value="TreeGrafter"/>
</dbReference>
<dbReference type="EMBL" id="LAPZ01000011">
    <property type="protein sequence ID" value="OSY87393.1"/>
    <property type="molecule type" value="Genomic_DNA"/>
</dbReference>
<proteinExistence type="predicted"/>
<accession>A0A1Y2PAB0</accession>
<dbReference type="InterPro" id="IPR002563">
    <property type="entry name" value="Flavin_Rdtase-like_dom"/>
</dbReference>
<evidence type="ECO:0000313" key="4">
    <source>
        <dbReference type="Proteomes" id="UP000194221"/>
    </source>
</evidence>
<sequence>MPITQDEFKKGMQQLAATVTIITARHSGVRSGLTATAVSSVSNDPPSLLVCVNKSAGTHDLIANSGKFSVNLLNKEQVHISNRFASSVNHPEEKFESGNWSESSIETPILKEANTAFSCTVAQTVDTNTHTIFIGTIEDIQHNEQQPLIYGGKGYKTLTDI</sequence>
<dbReference type="Pfam" id="PF01613">
    <property type="entry name" value="Flavin_Reduct"/>
    <property type="match status" value="1"/>
</dbReference>
<organism evidence="3 4">
    <name type="scientific">Tenacibaculum holothuriorum</name>
    <dbReference type="NCBI Taxonomy" id="1635173"/>
    <lineage>
        <taxon>Bacteria</taxon>
        <taxon>Pseudomonadati</taxon>
        <taxon>Bacteroidota</taxon>
        <taxon>Flavobacteriia</taxon>
        <taxon>Flavobacteriales</taxon>
        <taxon>Flavobacteriaceae</taxon>
        <taxon>Tenacibaculum</taxon>
    </lineage>
</organism>
<feature type="domain" description="Flavin reductase like" evidence="2">
    <location>
        <begin position="12"/>
        <end position="157"/>
    </location>
</feature>
<evidence type="ECO:0000256" key="1">
    <source>
        <dbReference type="ARBA" id="ARBA00023002"/>
    </source>
</evidence>
<dbReference type="AlphaFoldDB" id="A0A1Y2PAB0"/>
<comment type="caution">
    <text evidence="3">The sequence shown here is derived from an EMBL/GenBank/DDBJ whole genome shotgun (WGS) entry which is preliminary data.</text>
</comment>
<dbReference type="RefSeq" id="WP_086031003.1">
    <property type="nucleotide sequence ID" value="NZ_LAPZ01000011.1"/>
</dbReference>
<reference evidence="3 4" key="1">
    <citation type="submission" date="2015-03" db="EMBL/GenBank/DDBJ databases">
        <title>Genome sequence of Tenacibaculum sp. S2-2, isolated from intestinal microbiota of sea cucumber, Apostichopus japonicas.</title>
        <authorList>
            <person name="Shao Z."/>
            <person name="Wang L."/>
            <person name="Li X."/>
        </authorList>
    </citation>
    <scope>NUCLEOTIDE SEQUENCE [LARGE SCALE GENOMIC DNA]</scope>
    <source>
        <strain evidence="3 4">S2-2</strain>
    </source>
</reference>
<dbReference type="InParanoid" id="A0A1Y2PAB0"/>
<dbReference type="Gene3D" id="2.30.110.10">
    <property type="entry name" value="Electron Transport, Fmn-binding Protein, Chain A"/>
    <property type="match status" value="1"/>
</dbReference>
<dbReference type="OrthoDB" id="9792858at2"/>
<dbReference type="PANTHER" id="PTHR30466">
    <property type="entry name" value="FLAVIN REDUCTASE"/>
    <property type="match status" value="1"/>
</dbReference>
<dbReference type="InterPro" id="IPR050268">
    <property type="entry name" value="NADH-dep_flavin_reductase"/>
</dbReference>
<protein>
    <recommendedName>
        <fullName evidence="2">Flavin reductase like domain-containing protein</fullName>
    </recommendedName>
</protein>
<evidence type="ECO:0000313" key="3">
    <source>
        <dbReference type="EMBL" id="OSY87393.1"/>
    </source>
</evidence>
<name>A0A1Y2PAB0_9FLAO</name>
<dbReference type="PANTHER" id="PTHR30466:SF1">
    <property type="entry name" value="FMN REDUCTASE (NADH) RUTF"/>
    <property type="match status" value="1"/>
</dbReference>
<dbReference type="SUPFAM" id="SSF50475">
    <property type="entry name" value="FMN-binding split barrel"/>
    <property type="match status" value="1"/>
</dbReference>
<keyword evidence="1" id="KW-0560">Oxidoreductase</keyword>